<reference evidence="3 4" key="1">
    <citation type="submission" date="2018-11" db="EMBL/GenBank/DDBJ databases">
        <title>Genome sequencing of Lautropia sp. KCOM 2505 (= ChDC F240).</title>
        <authorList>
            <person name="Kook J.-K."/>
            <person name="Park S.-N."/>
            <person name="Lim Y.K."/>
        </authorList>
    </citation>
    <scope>NUCLEOTIDE SEQUENCE [LARGE SCALE GENOMIC DNA]</scope>
    <source>
        <strain evidence="3 4">KCOM 2505</strain>
    </source>
</reference>
<evidence type="ECO:0000313" key="4">
    <source>
        <dbReference type="Proteomes" id="UP000270261"/>
    </source>
</evidence>
<organism evidence="3 4">
    <name type="scientific">Lautropia dentalis</name>
    <dbReference type="NCBI Taxonomy" id="2490857"/>
    <lineage>
        <taxon>Bacteria</taxon>
        <taxon>Pseudomonadati</taxon>
        <taxon>Pseudomonadota</taxon>
        <taxon>Betaproteobacteria</taxon>
        <taxon>Burkholderiales</taxon>
        <taxon>Burkholderiaceae</taxon>
        <taxon>Lautropia</taxon>
    </lineage>
</organism>
<dbReference type="RefSeq" id="WP_125096026.1">
    <property type="nucleotide sequence ID" value="NZ_RRUE01000002.1"/>
</dbReference>
<dbReference type="Pfam" id="PF12706">
    <property type="entry name" value="Lactamase_B_2"/>
    <property type="match status" value="1"/>
</dbReference>
<gene>
    <name evidence="3" type="ORF">EHV23_10490</name>
</gene>
<dbReference type="AlphaFoldDB" id="A0A426FLY6"/>
<dbReference type="EMBL" id="RRUE01000002">
    <property type="protein sequence ID" value="RRN43826.1"/>
    <property type="molecule type" value="Genomic_DNA"/>
</dbReference>
<protein>
    <submittedName>
        <fullName evidence="3">MBL fold metallo-hydrolase</fullName>
    </submittedName>
</protein>
<dbReference type="InterPro" id="IPR036866">
    <property type="entry name" value="RibonucZ/Hydroxyglut_hydro"/>
</dbReference>
<dbReference type="PANTHER" id="PTHR43546:SF9">
    <property type="entry name" value="L-ASCORBATE-6-PHOSPHATE LACTONASE ULAG-RELATED"/>
    <property type="match status" value="1"/>
</dbReference>
<dbReference type="OrthoDB" id="9803916at2"/>
<dbReference type="GO" id="GO:0016787">
    <property type="term" value="F:hydrolase activity"/>
    <property type="evidence" value="ECO:0007669"/>
    <property type="project" value="UniProtKB-KW"/>
</dbReference>
<dbReference type="Proteomes" id="UP000270261">
    <property type="component" value="Unassembled WGS sequence"/>
</dbReference>
<dbReference type="InterPro" id="IPR050114">
    <property type="entry name" value="UPF0173_UPF0282_UlaG_hydrolase"/>
</dbReference>
<evidence type="ECO:0000313" key="3">
    <source>
        <dbReference type="EMBL" id="RRN43826.1"/>
    </source>
</evidence>
<proteinExistence type="predicted"/>
<dbReference type="InterPro" id="IPR001279">
    <property type="entry name" value="Metallo-B-lactamas"/>
</dbReference>
<dbReference type="PANTHER" id="PTHR43546">
    <property type="entry name" value="UPF0173 METAL-DEPENDENT HYDROLASE MJ1163-RELATED"/>
    <property type="match status" value="1"/>
</dbReference>
<name>A0A426FLY6_9BURK</name>
<evidence type="ECO:0000259" key="2">
    <source>
        <dbReference type="Pfam" id="PF12706"/>
    </source>
</evidence>
<accession>A0A426FLY6</accession>
<dbReference type="SUPFAM" id="SSF56281">
    <property type="entry name" value="Metallo-hydrolase/oxidoreductase"/>
    <property type="match status" value="1"/>
</dbReference>
<keyword evidence="4" id="KW-1185">Reference proteome</keyword>
<sequence>MNCKSTDQYQHIRNATARITYANQTFLVDPFLAPKESMAGFPGTHNSQQRMPLVDLPMPVEKIMEGVDAVIVTHTHEDHWDKTAQQAVPKNLPIFVQHESDAGKLRTQGFKDVRILHDSATFNGVILTRTGGAHGTVEMYAHPQMAQILGDAMGVVMQKEGHRTIYIVGDTIWTADVNKALNRFQPDVLVMNTGYARIQGLSDSIIMGPDDVLKATQVMPNAQIITVHMDTVNHTAVSRQDMRRFLVGEGIIHRVAVPEDGEIVTINGASITATSQL</sequence>
<comment type="caution">
    <text evidence="3">The sequence shown here is derived from an EMBL/GenBank/DDBJ whole genome shotgun (WGS) entry which is preliminary data.</text>
</comment>
<evidence type="ECO:0000256" key="1">
    <source>
        <dbReference type="ARBA" id="ARBA00022801"/>
    </source>
</evidence>
<keyword evidence="1 3" id="KW-0378">Hydrolase</keyword>
<feature type="domain" description="Metallo-beta-lactamase" evidence="2">
    <location>
        <begin position="26"/>
        <end position="229"/>
    </location>
</feature>
<dbReference type="Gene3D" id="3.60.15.10">
    <property type="entry name" value="Ribonuclease Z/Hydroxyacylglutathione hydrolase-like"/>
    <property type="match status" value="1"/>
</dbReference>